<comment type="similarity">
    <text evidence="1">Belongs to the P-Pant transferase superfamily. Gsp/Sfp/HetI/AcpT family.</text>
</comment>
<feature type="domain" description="4'-phosphopantetheinyl transferase" evidence="3">
    <location>
        <begin position="95"/>
        <end position="154"/>
    </location>
</feature>
<accession>A0ABV8VX25</accession>
<organism evidence="4 5">
    <name type="scientific">Gracilibacillus marinus</name>
    <dbReference type="NCBI Taxonomy" id="630535"/>
    <lineage>
        <taxon>Bacteria</taxon>
        <taxon>Bacillati</taxon>
        <taxon>Bacillota</taxon>
        <taxon>Bacilli</taxon>
        <taxon>Bacillales</taxon>
        <taxon>Bacillaceae</taxon>
        <taxon>Gracilibacillus</taxon>
    </lineage>
</organism>
<dbReference type="Proteomes" id="UP001595880">
    <property type="component" value="Unassembled WGS sequence"/>
</dbReference>
<dbReference type="RefSeq" id="WP_390200535.1">
    <property type="nucleotide sequence ID" value="NZ_JBHSDV010000006.1"/>
</dbReference>
<gene>
    <name evidence="4" type="ORF">ACFOZ1_14860</name>
</gene>
<keyword evidence="5" id="KW-1185">Reference proteome</keyword>
<comment type="caution">
    <text evidence="4">The sequence shown here is derived from an EMBL/GenBank/DDBJ whole genome shotgun (WGS) entry which is preliminary data.</text>
</comment>
<dbReference type="InterPro" id="IPR050559">
    <property type="entry name" value="P-Pant_transferase_sf"/>
</dbReference>
<dbReference type="Pfam" id="PF01648">
    <property type="entry name" value="ACPS"/>
    <property type="match status" value="1"/>
</dbReference>
<dbReference type="GO" id="GO:0016740">
    <property type="term" value="F:transferase activity"/>
    <property type="evidence" value="ECO:0007669"/>
    <property type="project" value="UniProtKB-KW"/>
</dbReference>
<dbReference type="Gene3D" id="3.90.470.20">
    <property type="entry name" value="4'-phosphopantetheinyl transferase domain"/>
    <property type="match status" value="2"/>
</dbReference>
<dbReference type="InterPro" id="IPR008278">
    <property type="entry name" value="4-PPantetheinyl_Trfase_dom"/>
</dbReference>
<evidence type="ECO:0000313" key="4">
    <source>
        <dbReference type="EMBL" id="MFC4389061.1"/>
    </source>
</evidence>
<keyword evidence="2 4" id="KW-0808">Transferase</keyword>
<dbReference type="PANTHER" id="PTHR12215:SF10">
    <property type="entry name" value="L-AMINOADIPATE-SEMIALDEHYDE DEHYDROGENASE-PHOSPHOPANTETHEINYL TRANSFERASE"/>
    <property type="match status" value="1"/>
</dbReference>
<evidence type="ECO:0000259" key="3">
    <source>
        <dbReference type="Pfam" id="PF01648"/>
    </source>
</evidence>
<dbReference type="PANTHER" id="PTHR12215">
    <property type="entry name" value="PHOSPHOPANTETHEINE TRANSFERASE"/>
    <property type="match status" value="1"/>
</dbReference>
<evidence type="ECO:0000256" key="2">
    <source>
        <dbReference type="ARBA" id="ARBA00022679"/>
    </source>
</evidence>
<reference evidence="5" key="1">
    <citation type="journal article" date="2019" name="Int. J. Syst. Evol. Microbiol.">
        <title>The Global Catalogue of Microorganisms (GCM) 10K type strain sequencing project: providing services to taxonomists for standard genome sequencing and annotation.</title>
        <authorList>
            <consortium name="The Broad Institute Genomics Platform"/>
            <consortium name="The Broad Institute Genome Sequencing Center for Infectious Disease"/>
            <person name="Wu L."/>
            <person name="Ma J."/>
        </authorList>
    </citation>
    <scope>NUCLEOTIDE SEQUENCE [LARGE SCALE GENOMIC DNA]</scope>
    <source>
        <strain evidence="5">KACC 14058</strain>
    </source>
</reference>
<evidence type="ECO:0000256" key="1">
    <source>
        <dbReference type="ARBA" id="ARBA00010990"/>
    </source>
</evidence>
<sequence length="226" mass="26593">MNLYFLKIDPNLRKVCRGLLSTRAVNRLKKISHPLKRLHVIYGDLFIQYVLLEKGHNPPFNIRTNQWGKPFITGGYFNLSHSGEWILCVYHSAEVGADIESYRYFNHNLADYFFTKEEVKYATKLSPISQQIYYIDTWTFKECYVKTIGKSIFNVKQQLIAPFERLYEVKQAVKINKEKLYYVCGTMDSYSWCVMCKADFSHYNKKIVTNQELVEKVRQVHTGGKV</sequence>
<evidence type="ECO:0000313" key="5">
    <source>
        <dbReference type="Proteomes" id="UP001595880"/>
    </source>
</evidence>
<dbReference type="EMBL" id="JBHSDV010000006">
    <property type="protein sequence ID" value="MFC4389061.1"/>
    <property type="molecule type" value="Genomic_DNA"/>
</dbReference>
<name>A0ABV8VX25_9BACI</name>
<proteinExistence type="inferred from homology"/>
<protein>
    <submittedName>
        <fullName evidence="4">4'-phosphopantetheinyl transferase family protein</fullName>
    </submittedName>
</protein>
<dbReference type="SUPFAM" id="SSF56214">
    <property type="entry name" value="4'-phosphopantetheinyl transferase"/>
    <property type="match status" value="2"/>
</dbReference>
<dbReference type="InterPro" id="IPR037143">
    <property type="entry name" value="4-PPantetheinyl_Trfase_dom_sf"/>
</dbReference>